<evidence type="ECO:0000313" key="1">
    <source>
        <dbReference type="EMBL" id="NUU88302.1"/>
    </source>
</evidence>
<reference evidence="1" key="1">
    <citation type="submission" date="2020-03" db="EMBL/GenBank/DDBJ databases">
        <authorList>
            <person name="Zhang R."/>
        </authorList>
    </citation>
    <scope>NUCLEOTIDE SEQUENCE</scope>
</reference>
<dbReference type="AlphaFoldDB" id="A0A6M2ESZ1"/>
<organism evidence="1">
    <name type="scientific">Populus davidiana</name>
    <dbReference type="NCBI Taxonomy" id="266767"/>
    <lineage>
        <taxon>Eukaryota</taxon>
        <taxon>Viridiplantae</taxon>
        <taxon>Streptophyta</taxon>
        <taxon>Embryophyta</taxon>
        <taxon>Tracheophyta</taxon>
        <taxon>Spermatophyta</taxon>
        <taxon>Magnoliopsida</taxon>
        <taxon>eudicotyledons</taxon>
        <taxon>Gunneridae</taxon>
        <taxon>Pentapetalae</taxon>
        <taxon>rosids</taxon>
        <taxon>fabids</taxon>
        <taxon>Malpighiales</taxon>
        <taxon>Salicaceae</taxon>
        <taxon>Saliceae</taxon>
        <taxon>Populus</taxon>
    </lineage>
</organism>
<name>A0A6M2ESZ1_9ROSI</name>
<accession>A0A6M2ESZ1</accession>
<protein>
    <submittedName>
        <fullName evidence="1">Uncharacterized protein</fullName>
    </submittedName>
</protein>
<sequence length="101" mass="11404">MIETMLLYRIQIPASVSQLLCPGEILLMCEEIKFKNPFPLVIVWSSCKFSQEFLSVISSCHVNSLLNNSSLTYLISDTVLVLLIQRSVWAVFSTCGNSITW</sequence>
<proteinExistence type="predicted"/>
<dbReference type="EMBL" id="GILB01007969">
    <property type="protein sequence ID" value="NUU88302.1"/>
    <property type="molecule type" value="Transcribed_RNA"/>
</dbReference>